<name>A0AAW2EWB4_9HYME</name>
<gene>
    <name evidence="2" type="ORF">PUN28_014982</name>
</gene>
<dbReference type="AlphaFoldDB" id="A0AAW2EWB4"/>
<reference evidence="2 3" key="1">
    <citation type="submission" date="2023-03" db="EMBL/GenBank/DDBJ databases">
        <title>High recombination rates correlate with genetic variation in Cardiocondyla obscurior ants.</title>
        <authorList>
            <person name="Errbii M."/>
        </authorList>
    </citation>
    <scope>NUCLEOTIDE SEQUENCE [LARGE SCALE GENOMIC DNA]</scope>
    <source>
        <strain evidence="2">Alpha-2009</strain>
        <tissue evidence="2">Whole body</tissue>
    </source>
</reference>
<evidence type="ECO:0000313" key="3">
    <source>
        <dbReference type="Proteomes" id="UP001430953"/>
    </source>
</evidence>
<feature type="compositionally biased region" description="Basic and acidic residues" evidence="1">
    <location>
        <begin position="97"/>
        <end position="132"/>
    </location>
</feature>
<proteinExistence type="predicted"/>
<feature type="region of interest" description="Disordered" evidence="1">
    <location>
        <begin position="91"/>
        <end position="140"/>
    </location>
</feature>
<accession>A0AAW2EWB4</accession>
<evidence type="ECO:0000256" key="1">
    <source>
        <dbReference type="SAM" id="MobiDB-lite"/>
    </source>
</evidence>
<evidence type="ECO:0000313" key="2">
    <source>
        <dbReference type="EMBL" id="KAL0108073.1"/>
    </source>
</evidence>
<sequence length="200" mass="21327">MVGPGERPGAPLGHPSVVGYPSGGCGEQSGGARAGRGRQCHDGGGRGGEDDRGVVSAPRAAVAGGSLLSPPFPSGGHAAAAPRAFLHLLSAKRSRRRESSRFRCATPRDDGRRSRSEGARERNSSDHREPRARNSLVNGESRPLPLLRRCDSCASGNRPRPARRVYRRGVSLESSVYRNVLIRQVPSRNTRPVRSPAGQQ</sequence>
<organism evidence="2 3">
    <name type="scientific">Cardiocondyla obscurior</name>
    <dbReference type="NCBI Taxonomy" id="286306"/>
    <lineage>
        <taxon>Eukaryota</taxon>
        <taxon>Metazoa</taxon>
        <taxon>Ecdysozoa</taxon>
        <taxon>Arthropoda</taxon>
        <taxon>Hexapoda</taxon>
        <taxon>Insecta</taxon>
        <taxon>Pterygota</taxon>
        <taxon>Neoptera</taxon>
        <taxon>Endopterygota</taxon>
        <taxon>Hymenoptera</taxon>
        <taxon>Apocrita</taxon>
        <taxon>Aculeata</taxon>
        <taxon>Formicoidea</taxon>
        <taxon>Formicidae</taxon>
        <taxon>Myrmicinae</taxon>
        <taxon>Cardiocondyla</taxon>
    </lineage>
</organism>
<keyword evidence="3" id="KW-1185">Reference proteome</keyword>
<dbReference type="EMBL" id="JADYXP020000016">
    <property type="protein sequence ID" value="KAL0108073.1"/>
    <property type="molecule type" value="Genomic_DNA"/>
</dbReference>
<feature type="region of interest" description="Disordered" evidence="1">
    <location>
        <begin position="1"/>
        <end position="58"/>
    </location>
</feature>
<comment type="caution">
    <text evidence="2">The sequence shown here is derived from an EMBL/GenBank/DDBJ whole genome shotgun (WGS) entry which is preliminary data.</text>
</comment>
<feature type="compositionally biased region" description="Gly residues" evidence="1">
    <location>
        <begin position="21"/>
        <end position="34"/>
    </location>
</feature>
<protein>
    <submittedName>
        <fullName evidence="2">Uncharacterized protein</fullName>
    </submittedName>
</protein>
<dbReference type="Proteomes" id="UP001430953">
    <property type="component" value="Unassembled WGS sequence"/>
</dbReference>
<feature type="compositionally biased region" description="Basic and acidic residues" evidence="1">
    <location>
        <begin position="39"/>
        <end position="53"/>
    </location>
</feature>